<feature type="region of interest" description="Disordered" evidence="1">
    <location>
        <begin position="29"/>
        <end position="55"/>
    </location>
</feature>
<sequence length="175" mass="18004">MKRTTTVRRITAAAAAAAVVTLGAAACTNDDSGSQETTTTEAAEDQSTTDAVQSTVTSLTEQAGNAVQDAINSAVGAAPVSFDANSAELGTLQNATLTAVAAALETNEDKLEIKAYAMDEDSSAADDLAQERGEAVKSKLVEEGISEDRLDVSSEGNPDDSDVDPNRVDFEVTSE</sequence>
<name>A0A6P2CGA3_9NOCA</name>
<dbReference type="InterPro" id="IPR006665">
    <property type="entry name" value="OmpA-like"/>
</dbReference>
<gene>
    <name evidence="4" type="ORF">DW322_18425</name>
</gene>
<feature type="domain" description="OmpA-like" evidence="3">
    <location>
        <begin position="82"/>
        <end position="160"/>
    </location>
</feature>
<evidence type="ECO:0000256" key="2">
    <source>
        <dbReference type="SAM" id="SignalP"/>
    </source>
</evidence>
<evidence type="ECO:0000259" key="3">
    <source>
        <dbReference type="Pfam" id="PF00691"/>
    </source>
</evidence>
<accession>A0A6P2CGA3</accession>
<evidence type="ECO:0000313" key="4">
    <source>
        <dbReference type="EMBL" id="TXG91797.1"/>
    </source>
</evidence>
<protein>
    <recommendedName>
        <fullName evidence="3">OmpA-like domain-containing protein</fullName>
    </recommendedName>
</protein>
<feature type="chain" id="PRO_5026855135" description="OmpA-like domain-containing protein" evidence="2">
    <location>
        <begin position="27"/>
        <end position="175"/>
    </location>
</feature>
<feature type="compositionally biased region" description="Low complexity" evidence="1">
    <location>
        <begin position="29"/>
        <end position="51"/>
    </location>
</feature>
<dbReference type="InterPro" id="IPR036737">
    <property type="entry name" value="OmpA-like_sf"/>
</dbReference>
<dbReference type="RefSeq" id="WP_010838565.1">
    <property type="nucleotide sequence ID" value="NZ_QRCM01000001.1"/>
</dbReference>
<dbReference type="Proteomes" id="UP000471120">
    <property type="component" value="Unassembled WGS sequence"/>
</dbReference>
<comment type="caution">
    <text evidence="4">The sequence shown here is derived from an EMBL/GenBank/DDBJ whole genome shotgun (WGS) entry which is preliminary data.</text>
</comment>
<dbReference type="PROSITE" id="PS51257">
    <property type="entry name" value="PROKAR_LIPOPROTEIN"/>
    <property type="match status" value="1"/>
</dbReference>
<dbReference type="Gene3D" id="3.30.1330.60">
    <property type="entry name" value="OmpA-like domain"/>
    <property type="match status" value="1"/>
</dbReference>
<feature type="region of interest" description="Disordered" evidence="1">
    <location>
        <begin position="120"/>
        <end position="175"/>
    </location>
</feature>
<dbReference type="Pfam" id="PF00691">
    <property type="entry name" value="OmpA"/>
    <property type="match status" value="1"/>
</dbReference>
<dbReference type="AlphaFoldDB" id="A0A6P2CGA3"/>
<organism evidence="4 5">
    <name type="scientific">Rhodococcus rhodnii</name>
    <dbReference type="NCBI Taxonomy" id="38312"/>
    <lineage>
        <taxon>Bacteria</taxon>
        <taxon>Bacillati</taxon>
        <taxon>Actinomycetota</taxon>
        <taxon>Actinomycetes</taxon>
        <taxon>Mycobacteriales</taxon>
        <taxon>Nocardiaceae</taxon>
        <taxon>Rhodococcus</taxon>
    </lineage>
</organism>
<feature type="signal peptide" evidence="2">
    <location>
        <begin position="1"/>
        <end position="26"/>
    </location>
</feature>
<feature type="compositionally biased region" description="Basic and acidic residues" evidence="1">
    <location>
        <begin position="164"/>
        <end position="175"/>
    </location>
</feature>
<proteinExistence type="predicted"/>
<dbReference type="SUPFAM" id="SSF103088">
    <property type="entry name" value="OmpA-like"/>
    <property type="match status" value="1"/>
</dbReference>
<keyword evidence="2" id="KW-0732">Signal</keyword>
<evidence type="ECO:0000256" key="1">
    <source>
        <dbReference type="SAM" id="MobiDB-lite"/>
    </source>
</evidence>
<feature type="compositionally biased region" description="Basic and acidic residues" evidence="1">
    <location>
        <begin position="129"/>
        <end position="152"/>
    </location>
</feature>
<reference evidence="4 5" key="1">
    <citation type="submission" date="2018-07" db="EMBL/GenBank/DDBJ databases">
        <title>Genome sequence of Rhodococcus rhodnii ATCC 35071 from Rhodnius prolixus.</title>
        <authorList>
            <person name="Patel V."/>
            <person name="Vogel K.J."/>
        </authorList>
    </citation>
    <scope>NUCLEOTIDE SEQUENCE [LARGE SCALE GENOMIC DNA]</scope>
    <source>
        <strain evidence="4 5">ATCC 35071</strain>
    </source>
</reference>
<dbReference type="EMBL" id="QRCM01000001">
    <property type="protein sequence ID" value="TXG91797.1"/>
    <property type="molecule type" value="Genomic_DNA"/>
</dbReference>
<evidence type="ECO:0000313" key="5">
    <source>
        <dbReference type="Proteomes" id="UP000471120"/>
    </source>
</evidence>